<dbReference type="Proteomes" id="UP001208570">
    <property type="component" value="Unassembled WGS sequence"/>
</dbReference>
<dbReference type="SUPFAM" id="SSF111126">
    <property type="entry name" value="Ligand-binding domain in the NO signalling and Golgi transport"/>
    <property type="match status" value="1"/>
</dbReference>
<evidence type="ECO:0000259" key="5">
    <source>
        <dbReference type="Pfam" id="PF07701"/>
    </source>
</evidence>
<dbReference type="GO" id="GO:0070482">
    <property type="term" value="P:response to oxygen levels"/>
    <property type="evidence" value="ECO:0007669"/>
    <property type="project" value="TreeGrafter"/>
</dbReference>
<accession>A0AAD9J536</accession>
<keyword evidence="7" id="KW-1185">Reference proteome</keyword>
<gene>
    <name evidence="6" type="ORF">LSH36_596g01074</name>
</gene>
<dbReference type="AlphaFoldDB" id="A0AAD9J536"/>
<dbReference type="InterPro" id="IPR038158">
    <property type="entry name" value="H-NOX_domain_sf"/>
</dbReference>
<name>A0AAD9J536_9ANNE</name>
<dbReference type="Pfam" id="PF07701">
    <property type="entry name" value="HNOBA"/>
    <property type="match status" value="1"/>
</dbReference>
<keyword evidence="2" id="KW-0547">Nucleotide-binding</keyword>
<dbReference type="GO" id="GO:0038060">
    <property type="term" value="P:nitric oxide-cGMP-mediated signaling"/>
    <property type="evidence" value="ECO:0007669"/>
    <property type="project" value="TreeGrafter"/>
</dbReference>
<dbReference type="EC" id="4.6.1.2" evidence="1"/>
<dbReference type="GO" id="GO:0020037">
    <property type="term" value="F:heme binding"/>
    <property type="evidence" value="ECO:0007669"/>
    <property type="project" value="InterPro"/>
</dbReference>
<dbReference type="InterPro" id="IPR024096">
    <property type="entry name" value="NO_sig/Golgi_transp_ligand-bd"/>
</dbReference>
<dbReference type="InterPro" id="IPR042463">
    <property type="entry name" value="HNOB_dom_associated_sf"/>
</dbReference>
<dbReference type="GO" id="GO:0004383">
    <property type="term" value="F:guanylate cyclase activity"/>
    <property type="evidence" value="ECO:0007669"/>
    <property type="project" value="UniProtKB-EC"/>
</dbReference>
<dbReference type="Gene3D" id="3.30.450.260">
    <property type="entry name" value="Haem NO binding associated domain"/>
    <property type="match status" value="1"/>
</dbReference>
<evidence type="ECO:0000313" key="7">
    <source>
        <dbReference type="Proteomes" id="UP001208570"/>
    </source>
</evidence>
<evidence type="ECO:0000256" key="3">
    <source>
        <dbReference type="ARBA" id="ARBA00023293"/>
    </source>
</evidence>
<dbReference type="GO" id="GO:0008074">
    <property type="term" value="C:guanylate cyclase complex, soluble"/>
    <property type="evidence" value="ECO:0007669"/>
    <property type="project" value="TreeGrafter"/>
</dbReference>
<proteinExistence type="predicted"/>
<organism evidence="6 7">
    <name type="scientific">Paralvinella palmiformis</name>
    <dbReference type="NCBI Taxonomy" id="53620"/>
    <lineage>
        <taxon>Eukaryota</taxon>
        <taxon>Metazoa</taxon>
        <taxon>Spiralia</taxon>
        <taxon>Lophotrochozoa</taxon>
        <taxon>Annelida</taxon>
        <taxon>Polychaeta</taxon>
        <taxon>Sedentaria</taxon>
        <taxon>Canalipalpata</taxon>
        <taxon>Terebellida</taxon>
        <taxon>Terebelliformia</taxon>
        <taxon>Alvinellidae</taxon>
        <taxon>Paralvinella</taxon>
    </lineage>
</organism>
<dbReference type="Gene3D" id="3.90.1520.10">
    <property type="entry name" value="H-NOX domain"/>
    <property type="match status" value="1"/>
</dbReference>
<protein>
    <recommendedName>
        <fullName evidence="1">guanylate cyclase</fullName>
        <ecNumber evidence="1">4.6.1.2</ecNumber>
    </recommendedName>
</protein>
<reference evidence="6" key="1">
    <citation type="journal article" date="2023" name="Mol. Biol. Evol.">
        <title>Third-Generation Sequencing Reveals the Adaptive Role of the Epigenome in Three Deep-Sea Polychaetes.</title>
        <authorList>
            <person name="Perez M."/>
            <person name="Aroh O."/>
            <person name="Sun Y."/>
            <person name="Lan Y."/>
            <person name="Juniper S.K."/>
            <person name="Young C.R."/>
            <person name="Angers B."/>
            <person name="Qian P.Y."/>
        </authorList>
    </citation>
    <scope>NUCLEOTIDE SEQUENCE</scope>
    <source>
        <strain evidence="6">P08H-3</strain>
    </source>
</reference>
<keyword evidence="3" id="KW-0141">cGMP biosynthesis</keyword>
<dbReference type="PANTHER" id="PTHR45655">
    <property type="entry name" value="GUANYLATE CYCLASE SOLUBLE SUBUNIT BETA-2"/>
    <property type="match status" value="1"/>
</dbReference>
<dbReference type="GO" id="GO:0019826">
    <property type="term" value="F:oxygen sensor activity"/>
    <property type="evidence" value="ECO:0007669"/>
    <property type="project" value="TreeGrafter"/>
</dbReference>
<sequence>MGHQLPHTDAPIRPNIEERGNHIILTGEFLPKKLTHVLEIRKRVVQTPSTGLHHRPAIRPVPSRPTMYGLIIEAMCQIIRTKFGDNTLAEIRDKAGLHQPAFTTHRVYSESVIGRLTQAAQEVTHTPLNELMTLFGESFVPFVDQYGYARILKVLGRNMRDFLNGLDNLHEYLRFTYPKMKPPSFFCEAETKNGLTLHYRSRRKGFLYYVLGQIRAVGEQYYNIDVKIDIIKKEETLDMTHVIMNLHFDNRAFGEDGAVGDERSDKLNNFELRSDIFFEVFPFHIVFSRGLIVQNAGAGLLAVMPDIKGESIDEVFMLIRPLVDFSIENILMYSNNVFELTSVDALRNVGIQGDSHLSVDEKESICDSKKCVYGTMGCNSDSKDLDIDHMWPYVLYK</sequence>
<dbReference type="InterPro" id="IPR011645">
    <property type="entry name" value="HNOB_dom_associated"/>
</dbReference>
<dbReference type="InterPro" id="IPR011644">
    <property type="entry name" value="Heme_NO-bd"/>
</dbReference>
<evidence type="ECO:0000256" key="1">
    <source>
        <dbReference type="ARBA" id="ARBA00012202"/>
    </source>
</evidence>
<evidence type="ECO:0000256" key="2">
    <source>
        <dbReference type="ARBA" id="ARBA00022741"/>
    </source>
</evidence>
<dbReference type="Pfam" id="PF07700">
    <property type="entry name" value="HNOB"/>
    <property type="match status" value="1"/>
</dbReference>
<feature type="domain" description="Haem NO binding associated" evidence="5">
    <location>
        <begin position="271"/>
        <end position="348"/>
    </location>
</feature>
<dbReference type="EMBL" id="JAODUP010000596">
    <property type="protein sequence ID" value="KAK2146584.1"/>
    <property type="molecule type" value="Genomic_DNA"/>
</dbReference>
<evidence type="ECO:0000313" key="6">
    <source>
        <dbReference type="EMBL" id="KAK2146584.1"/>
    </source>
</evidence>
<feature type="domain" description="Heme NO-binding" evidence="4">
    <location>
        <begin position="68"/>
        <end position="229"/>
    </location>
</feature>
<dbReference type="PANTHER" id="PTHR45655:SF10">
    <property type="entry name" value="SOLUBLE GUANYLATE CYCLASE 88E"/>
    <property type="match status" value="1"/>
</dbReference>
<comment type="caution">
    <text evidence="6">The sequence shown here is derived from an EMBL/GenBank/DDBJ whole genome shotgun (WGS) entry which is preliminary data.</text>
</comment>
<dbReference type="GO" id="GO:0070026">
    <property type="term" value="F:nitric oxide binding"/>
    <property type="evidence" value="ECO:0007669"/>
    <property type="project" value="TreeGrafter"/>
</dbReference>
<evidence type="ECO:0000259" key="4">
    <source>
        <dbReference type="Pfam" id="PF07700"/>
    </source>
</evidence>
<dbReference type="GO" id="GO:0000166">
    <property type="term" value="F:nucleotide binding"/>
    <property type="evidence" value="ECO:0007669"/>
    <property type="project" value="UniProtKB-KW"/>
</dbReference>